<accession>A0A967EWQ5</accession>
<dbReference type="RefSeq" id="WP_167221819.1">
    <property type="nucleotide sequence ID" value="NZ_JAAQPH010000003.1"/>
</dbReference>
<evidence type="ECO:0000259" key="1">
    <source>
        <dbReference type="Pfam" id="PF12706"/>
    </source>
</evidence>
<dbReference type="Gene3D" id="3.60.15.10">
    <property type="entry name" value="Ribonuclease Z/Hydroxyacylglutathione hydrolase-like"/>
    <property type="match status" value="1"/>
</dbReference>
<sequence length="472" mass="52422">MKRRTSLMKLFESSTGNDATASGSLLRIEAITNAAFLITLADGRTILTDPWFSDGIYYGSWYNFPPLSEAQKKRYHSLRPDFIYISHLHPDHMDARTLAHYDSATPLLIGALPMPHLERNLKDMGFSDIRVLPLDETVAIEGITITILGQFEGTSSGDVSDVDYEMDTSLVLESGGRRLLNVVDNPIKEHDAVRIVERFGSFDTAIIPYGGASFYPHAFPQFDAAEKARRRDALTERMLDQFVEIAGILKASKTIPAAGSYVMGGRIAEFSEYLHQAAPGQIRARWAAAGNSPEALSILGPGDSLDVASGAIEMLGGALSFNSEDRLAYARTLRNRPLDQDLISVPRGFKIPWKRMLQRARAVLWGYQQRFSACPEHDVILVITPGKGIALPEDRSICVSISLDSEELRFEAAAPVPGRPWSQFTLDAAMMLMLLIQAANWNNVEIAALVELEREPDRYDPTLHTLMNFFFI</sequence>
<dbReference type="InterPro" id="IPR050114">
    <property type="entry name" value="UPF0173_UPF0282_UlaG_hydrolase"/>
</dbReference>
<dbReference type="EMBL" id="JAAQPH010000003">
    <property type="protein sequence ID" value="NIA67833.1"/>
    <property type="molecule type" value="Genomic_DNA"/>
</dbReference>
<dbReference type="InterPro" id="IPR036866">
    <property type="entry name" value="RibonucZ/Hydroxyglut_hydro"/>
</dbReference>
<reference evidence="2" key="1">
    <citation type="submission" date="2020-03" db="EMBL/GenBank/DDBJ databases">
        <title>Genome of Pelagibius litoralis DSM 21314T.</title>
        <authorList>
            <person name="Wang G."/>
        </authorList>
    </citation>
    <scope>NUCLEOTIDE SEQUENCE</scope>
    <source>
        <strain evidence="2">DSM 21314</strain>
    </source>
</reference>
<dbReference type="PANTHER" id="PTHR43546">
    <property type="entry name" value="UPF0173 METAL-DEPENDENT HYDROLASE MJ1163-RELATED"/>
    <property type="match status" value="1"/>
</dbReference>
<protein>
    <submittedName>
        <fullName evidence="2">MBL fold metallo-hydrolase</fullName>
    </submittedName>
</protein>
<proteinExistence type="predicted"/>
<feature type="domain" description="Metallo-beta-lactamase" evidence="1">
    <location>
        <begin position="44"/>
        <end position="211"/>
    </location>
</feature>
<dbReference type="Proteomes" id="UP000761264">
    <property type="component" value="Unassembled WGS sequence"/>
</dbReference>
<dbReference type="AlphaFoldDB" id="A0A967EWQ5"/>
<dbReference type="InterPro" id="IPR001279">
    <property type="entry name" value="Metallo-B-lactamas"/>
</dbReference>
<organism evidence="2 3">
    <name type="scientific">Pelagibius litoralis</name>
    <dbReference type="NCBI Taxonomy" id="374515"/>
    <lineage>
        <taxon>Bacteria</taxon>
        <taxon>Pseudomonadati</taxon>
        <taxon>Pseudomonadota</taxon>
        <taxon>Alphaproteobacteria</taxon>
        <taxon>Rhodospirillales</taxon>
        <taxon>Rhodovibrionaceae</taxon>
        <taxon>Pelagibius</taxon>
    </lineage>
</organism>
<dbReference type="Pfam" id="PF12706">
    <property type="entry name" value="Lactamase_B_2"/>
    <property type="match status" value="1"/>
</dbReference>
<dbReference type="SUPFAM" id="SSF56281">
    <property type="entry name" value="Metallo-hydrolase/oxidoreductase"/>
    <property type="match status" value="1"/>
</dbReference>
<evidence type="ECO:0000313" key="3">
    <source>
        <dbReference type="Proteomes" id="UP000761264"/>
    </source>
</evidence>
<comment type="caution">
    <text evidence="2">The sequence shown here is derived from an EMBL/GenBank/DDBJ whole genome shotgun (WGS) entry which is preliminary data.</text>
</comment>
<dbReference type="PANTHER" id="PTHR43546:SF3">
    <property type="entry name" value="UPF0173 METAL-DEPENDENT HYDROLASE MJ1163"/>
    <property type="match status" value="1"/>
</dbReference>
<gene>
    <name evidence="2" type="ORF">HBA54_04445</name>
</gene>
<name>A0A967EWQ5_9PROT</name>
<evidence type="ECO:0000313" key="2">
    <source>
        <dbReference type="EMBL" id="NIA67833.1"/>
    </source>
</evidence>
<keyword evidence="3" id="KW-1185">Reference proteome</keyword>